<sequence length="624" mass="71088">MAINIHRLQNHFHPDPKRVIVRFFMPGGESRAKKIINRVIAMSDGDTAQVLNQTLRDFSNRHRNITRIFYQHYERVNFLFDELGHNPLHISDERKLLIGAYFTHEYSIESAAFFNPSIVEDPDQSHLKPGQKRVIVSFRATGEGHVSSIGFRGAILDENNHLEFNPVSKLVDVAETIQLHEYKKEDFLHKLKDMKFKEIAAMEEIFGRLNDTFLFRELLQSINQFENETAITIENNKVLHAIKFIANAQYEIKFSLDTAISERVIFPVTDAESNGIEDARFVKFTEENGDVKFYATYTAYNGFVIMPQLIETNDFYSFKVMPIYGQNAQNKGMALFPRKVNGKYAMLSRHDGENNYIMFSDQINNWDGEATLIQEPEYPWEFVQLGNSGSPIETKGGWLVITHGVGAVRRYVLGAILLDLNDPTKVLATLKNPLLEANEMEREGYVPNVVYSCGSILHNDNIIIPYAMSDTSSGFAYVSVQEVLGNLTFKEGQKGASSIKSNKKILIVEDDEVSASILNKILLEEGYDILHVKDGLKAIHELNKNEYDLILSDIRMPNLDGYQLLEFIKEQSIEIPVVFISTFNSVEDEIKGLELGAVEYIRKPAKNDVVKLRIKNILQQASKV</sequence>
<keyword evidence="1" id="KW-0328">Glycosyltransferase</keyword>
<accession>A0A5S3PQ38</accession>
<dbReference type="SUPFAM" id="SSF52172">
    <property type="entry name" value="CheY-like"/>
    <property type="match status" value="1"/>
</dbReference>
<dbReference type="Gene3D" id="3.40.50.2300">
    <property type="match status" value="1"/>
</dbReference>
<keyword evidence="7" id="KW-1185">Reference proteome</keyword>
<dbReference type="InterPro" id="IPR007184">
    <property type="entry name" value="Mannoside_phosphorylase"/>
</dbReference>
<dbReference type="Pfam" id="PF00072">
    <property type="entry name" value="Response_reg"/>
    <property type="match status" value="1"/>
</dbReference>
<dbReference type="SUPFAM" id="SSF75005">
    <property type="entry name" value="Arabinanase/levansucrase/invertase"/>
    <property type="match status" value="1"/>
</dbReference>
<organism evidence="6 7">
    <name type="scientific">Maribacter algarum</name>
    <name type="common">ex Zhang et al. 2020</name>
    <dbReference type="NCBI Taxonomy" id="2578118"/>
    <lineage>
        <taxon>Bacteria</taxon>
        <taxon>Pseudomonadati</taxon>
        <taxon>Bacteroidota</taxon>
        <taxon>Flavobacteriia</taxon>
        <taxon>Flavobacteriales</taxon>
        <taxon>Flavobacteriaceae</taxon>
        <taxon>Maribacter</taxon>
    </lineage>
</organism>
<protein>
    <submittedName>
        <fullName evidence="6">Response regulator</fullName>
    </submittedName>
</protein>
<evidence type="ECO:0000256" key="2">
    <source>
        <dbReference type="ARBA" id="ARBA00022679"/>
    </source>
</evidence>
<dbReference type="Proteomes" id="UP000310314">
    <property type="component" value="Unassembled WGS sequence"/>
</dbReference>
<dbReference type="EMBL" id="VATY01000002">
    <property type="protein sequence ID" value="TMM56856.1"/>
    <property type="molecule type" value="Genomic_DNA"/>
</dbReference>
<evidence type="ECO:0000313" key="6">
    <source>
        <dbReference type="EMBL" id="TMM56856.1"/>
    </source>
</evidence>
<dbReference type="GO" id="GO:0016757">
    <property type="term" value="F:glycosyltransferase activity"/>
    <property type="evidence" value="ECO:0007669"/>
    <property type="project" value="UniProtKB-KW"/>
</dbReference>
<proteinExistence type="inferred from homology"/>
<dbReference type="Gene3D" id="2.115.10.20">
    <property type="entry name" value="Glycosyl hydrolase domain, family 43"/>
    <property type="match status" value="1"/>
</dbReference>
<feature type="modified residue" description="4-aspartylphosphate" evidence="4">
    <location>
        <position position="553"/>
    </location>
</feature>
<dbReference type="SMART" id="SM00448">
    <property type="entry name" value="REC"/>
    <property type="match status" value="1"/>
</dbReference>
<evidence type="ECO:0000259" key="5">
    <source>
        <dbReference type="PROSITE" id="PS50110"/>
    </source>
</evidence>
<name>A0A5S3PQ38_9FLAO</name>
<evidence type="ECO:0000256" key="3">
    <source>
        <dbReference type="ARBA" id="ARBA00024356"/>
    </source>
</evidence>
<dbReference type="CDD" id="cd00156">
    <property type="entry name" value="REC"/>
    <property type="match status" value="1"/>
</dbReference>
<dbReference type="AlphaFoldDB" id="A0A5S3PQ38"/>
<comment type="caution">
    <text evidence="6">The sequence shown here is derived from an EMBL/GenBank/DDBJ whole genome shotgun (WGS) entry which is preliminary data.</text>
</comment>
<reference evidence="6 7" key="1">
    <citation type="submission" date="2019-05" db="EMBL/GenBank/DDBJ databases">
        <authorList>
            <person name="Zhang J.-Y."/>
            <person name="Feg X."/>
            <person name="Du Z.-J."/>
        </authorList>
    </citation>
    <scope>NUCLEOTIDE SEQUENCE [LARGE SCALE GENOMIC DNA]</scope>
    <source>
        <strain evidence="6 7">RZ26</strain>
    </source>
</reference>
<dbReference type="OrthoDB" id="9775877at2"/>
<dbReference type="Pfam" id="PF04041">
    <property type="entry name" value="Glyco_hydro_130"/>
    <property type="match status" value="1"/>
</dbReference>
<dbReference type="CDD" id="cd18613">
    <property type="entry name" value="GH130"/>
    <property type="match status" value="1"/>
</dbReference>
<keyword evidence="4" id="KW-0597">Phosphoprotein</keyword>
<dbReference type="GO" id="GO:0000160">
    <property type="term" value="P:phosphorelay signal transduction system"/>
    <property type="evidence" value="ECO:0007669"/>
    <property type="project" value="InterPro"/>
</dbReference>
<evidence type="ECO:0000256" key="1">
    <source>
        <dbReference type="ARBA" id="ARBA00022676"/>
    </source>
</evidence>
<dbReference type="PANTHER" id="PTHR34106">
    <property type="entry name" value="GLYCOSIDASE"/>
    <property type="match status" value="1"/>
</dbReference>
<gene>
    <name evidence="6" type="ORF">FEE95_10170</name>
</gene>
<dbReference type="PANTHER" id="PTHR34106:SF4">
    <property type="entry name" value="BLL5143 PROTEIN"/>
    <property type="match status" value="1"/>
</dbReference>
<dbReference type="RefSeq" id="WP_138657840.1">
    <property type="nucleotide sequence ID" value="NZ_VATY01000002.1"/>
</dbReference>
<keyword evidence="2" id="KW-0808">Transferase</keyword>
<evidence type="ECO:0000256" key="4">
    <source>
        <dbReference type="PROSITE-ProRule" id="PRU00169"/>
    </source>
</evidence>
<feature type="domain" description="Response regulatory" evidence="5">
    <location>
        <begin position="504"/>
        <end position="618"/>
    </location>
</feature>
<comment type="similarity">
    <text evidence="3">Belongs to the glycosyl hydrolase 130 family.</text>
</comment>
<dbReference type="InterPro" id="IPR011006">
    <property type="entry name" value="CheY-like_superfamily"/>
</dbReference>
<dbReference type="PROSITE" id="PS50110">
    <property type="entry name" value="RESPONSE_REGULATORY"/>
    <property type="match status" value="1"/>
</dbReference>
<dbReference type="InterPro" id="IPR023296">
    <property type="entry name" value="Glyco_hydro_beta-prop_sf"/>
</dbReference>
<evidence type="ECO:0000313" key="7">
    <source>
        <dbReference type="Proteomes" id="UP000310314"/>
    </source>
</evidence>
<dbReference type="InterPro" id="IPR001789">
    <property type="entry name" value="Sig_transdc_resp-reg_receiver"/>
</dbReference>